<keyword evidence="1" id="KW-0378">Hydrolase</keyword>
<dbReference type="SUPFAM" id="SSF109604">
    <property type="entry name" value="HD-domain/PDEase-like"/>
    <property type="match status" value="1"/>
</dbReference>
<dbReference type="AlphaFoldDB" id="A0A3G1KVN2"/>
<organism evidence="1 2">
    <name type="scientific">Formimonas warabiya</name>
    <dbReference type="NCBI Taxonomy" id="1761012"/>
    <lineage>
        <taxon>Bacteria</taxon>
        <taxon>Bacillati</taxon>
        <taxon>Bacillota</taxon>
        <taxon>Clostridia</taxon>
        <taxon>Eubacteriales</taxon>
        <taxon>Peptococcaceae</taxon>
        <taxon>Candidatus Formimonas</taxon>
    </lineage>
</organism>
<gene>
    <name evidence="1" type="ORF">DCMF_18295</name>
</gene>
<dbReference type="GO" id="GO:0016787">
    <property type="term" value="F:hydrolase activity"/>
    <property type="evidence" value="ECO:0007669"/>
    <property type="project" value="UniProtKB-KW"/>
</dbReference>
<dbReference type="RefSeq" id="WP_148135753.1">
    <property type="nucleotide sequence ID" value="NZ_CP017634.1"/>
</dbReference>
<name>A0A3G1KVN2_FORW1</name>
<proteinExistence type="predicted"/>
<sequence>MAALIQLKMSLKADSSTFSEYHKCISDLIENDIVWAMSGFKHHGNITCLEHSVHVSYKSFLMCKSLGLDYRSAARGGLLHDLFLYDWHRTKPAQGWHGLVHPLIALENANKNFSLNKIEKDIIIKHMWPLTMNLPRYKESFIVLLVDKYCALVESMKFSRAR</sequence>
<dbReference type="EMBL" id="CP017634">
    <property type="protein sequence ID" value="ATW26439.1"/>
    <property type="molecule type" value="Genomic_DNA"/>
</dbReference>
<dbReference type="OrthoDB" id="360187at2"/>
<accession>A0A3G1KVN2</accession>
<evidence type="ECO:0000313" key="2">
    <source>
        <dbReference type="Proteomes" id="UP000323521"/>
    </source>
</evidence>
<dbReference type="Proteomes" id="UP000323521">
    <property type="component" value="Chromosome"/>
</dbReference>
<dbReference type="KEGG" id="fwa:DCMF_18295"/>
<protein>
    <submittedName>
        <fullName evidence="1">HD family phosphohydrolase</fullName>
    </submittedName>
</protein>
<evidence type="ECO:0000313" key="1">
    <source>
        <dbReference type="EMBL" id="ATW26439.1"/>
    </source>
</evidence>
<reference evidence="1 2" key="1">
    <citation type="submission" date="2016-10" db="EMBL/GenBank/DDBJ databases">
        <title>Complete Genome Sequence of Peptococcaceae strain DCMF.</title>
        <authorList>
            <person name="Edwards R.J."/>
            <person name="Holland S.I."/>
            <person name="Deshpande N.P."/>
            <person name="Wong Y.K."/>
            <person name="Ertan H."/>
            <person name="Manefield M."/>
            <person name="Russell T.L."/>
            <person name="Lee M.J."/>
        </authorList>
    </citation>
    <scope>NUCLEOTIDE SEQUENCE [LARGE SCALE GENOMIC DNA]</scope>
    <source>
        <strain evidence="1 2">DCMF</strain>
    </source>
</reference>
<keyword evidence="2" id="KW-1185">Reference proteome</keyword>